<dbReference type="AlphaFoldDB" id="A0A1H2T4M6"/>
<accession>A0A1H2T4M6</accession>
<sequence length="134" mass="15147">MLMTYLASLTYPGTQGSIKSCVACWITIADTPFCFSASIKRAIDMPEYLYLSRRNPSLMYDFINSWYSGNSVIGAILFRESTTSSGNIYCNGHHGAVFLQEFFRVFRKHNGIPLMVLYGIQEFFSEIVPNLIAT</sequence>
<dbReference type="EMBL" id="FNNH01000009">
    <property type="protein sequence ID" value="SDW38219.1"/>
    <property type="molecule type" value="Genomic_DNA"/>
</dbReference>
<evidence type="ECO:0000313" key="2">
    <source>
        <dbReference type="Proteomes" id="UP000183454"/>
    </source>
</evidence>
<name>A0A1H2T4M6_9PROT</name>
<dbReference type="Proteomes" id="UP000183454">
    <property type="component" value="Unassembled WGS sequence"/>
</dbReference>
<evidence type="ECO:0000313" key="1">
    <source>
        <dbReference type="EMBL" id="SDW38219.1"/>
    </source>
</evidence>
<reference evidence="1 2" key="1">
    <citation type="submission" date="2016-10" db="EMBL/GenBank/DDBJ databases">
        <authorList>
            <person name="de Groot N.N."/>
        </authorList>
    </citation>
    <scope>NUCLEOTIDE SEQUENCE [LARGE SCALE GENOMIC DNA]</scope>
    <source>
        <strain evidence="1 2">Nm110</strain>
    </source>
</reference>
<proteinExistence type="predicted"/>
<organism evidence="1 2">
    <name type="scientific">Nitrosomonas communis</name>
    <dbReference type="NCBI Taxonomy" id="44574"/>
    <lineage>
        <taxon>Bacteria</taxon>
        <taxon>Pseudomonadati</taxon>
        <taxon>Pseudomonadota</taxon>
        <taxon>Betaproteobacteria</taxon>
        <taxon>Nitrosomonadales</taxon>
        <taxon>Nitrosomonadaceae</taxon>
        <taxon>Nitrosomonas</taxon>
    </lineage>
</organism>
<gene>
    <name evidence="1" type="ORF">SAMN05421882_100965</name>
</gene>
<protein>
    <submittedName>
        <fullName evidence="1">Uncharacterized protein</fullName>
    </submittedName>
</protein>